<evidence type="ECO:0000313" key="3">
    <source>
        <dbReference type="Proteomes" id="UP000244450"/>
    </source>
</evidence>
<dbReference type="EMBL" id="QCYK01000002">
    <property type="protein sequence ID" value="PUZ25049.1"/>
    <property type="molecule type" value="Genomic_DNA"/>
</dbReference>
<dbReference type="Proteomes" id="UP000244450">
    <property type="component" value="Unassembled WGS sequence"/>
</dbReference>
<keyword evidence="3" id="KW-1185">Reference proteome</keyword>
<comment type="caution">
    <text evidence="2">The sequence shown here is derived from an EMBL/GenBank/DDBJ whole genome shotgun (WGS) entry which is preliminary data.</text>
</comment>
<evidence type="ECO:0000256" key="1">
    <source>
        <dbReference type="SAM" id="MobiDB-lite"/>
    </source>
</evidence>
<sequence>MSEQVTIYNKAIETFRGGGEILLANQGIVSKALTAGNAILGKINANGGKLDAGLDQLVNDYLVKIGQRKKEIEEARKPITQMMDEMKKYFTAEEAKLDVKGAGTIPAQLQQHRNEYAKEQAELEKQRQEEAARRASKERERVQLVADVETQLNKHFNDHLLSYKQRMHTGFNEITLENFADKERKLADIPCLYSLDHYQSFKPTLRPIQHNHDELAGIITGVDLFANFSAIFSSEVEELKQQFIDRLPSKKSELEALAAAEKARQEEAARAAEAERLRQQEIAKAEGERKRQLEEEARAAAVAEKARQEELAAEQRRLEEDRLRREQEEATRMAQEAKEKEEKAAQQIEMNKAAGETMALFDAEASLAEGAEAPETRQGFEIKVLHAAGYVQIFQFWFENEGKGLGIDKIGNTKMDQMKAYCEKQAHKNSTVIESKFLQYVPTYKAVNRKAVK</sequence>
<accession>A0A2T7BFI6</accession>
<name>A0A2T7BFI6_9BACT</name>
<evidence type="ECO:0000313" key="2">
    <source>
        <dbReference type="EMBL" id="PUZ25049.1"/>
    </source>
</evidence>
<proteinExistence type="predicted"/>
<dbReference type="AlphaFoldDB" id="A0A2T7BFI6"/>
<gene>
    <name evidence="2" type="ORF">DCC81_12100</name>
</gene>
<organism evidence="2 3">
    <name type="scientific">Chitinophaga parva</name>
    <dbReference type="NCBI Taxonomy" id="2169414"/>
    <lineage>
        <taxon>Bacteria</taxon>
        <taxon>Pseudomonadati</taxon>
        <taxon>Bacteroidota</taxon>
        <taxon>Chitinophagia</taxon>
        <taxon>Chitinophagales</taxon>
        <taxon>Chitinophagaceae</taxon>
        <taxon>Chitinophaga</taxon>
    </lineage>
</organism>
<dbReference type="OrthoDB" id="794334at2"/>
<feature type="region of interest" description="Disordered" evidence="1">
    <location>
        <begin position="313"/>
        <end position="339"/>
    </location>
</feature>
<feature type="region of interest" description="Disordered" evidence="1">
    <location>
        <begin position="117"/>
        <end position="138"/>
    </location>
</feature>
<protein>
    <submittedName>
        <fullName evidence="2">Uncharacterized protein</fullName>
    </submittedName>
</protein>
<dbReference type="SUPFAM" id="SSF103657">
    <property type="entry name" value="BAR/IMD domain-like"/>
    <property type="match status" value="1"/>
</dbReference>
<reference evidence="2 3" key="1">
    <citation type="submission" date="2018-04" db="EMBL/GenBank/DDBJ databases">
        <title>Chitinophaga fuyangensis sp. nov., isolated from soil in a chemical factory.</title>
        <authorList>
            <person name="Chen K."/>
        </authorList>
    </citation>
    <scope>NUCLEOTIDE SEQUENCE [LARGE SCALE GENOMIC DNA]</scope>
    <source>
        <strain evidence="2 3">LY-1</strain>
    </source>
</reference>
<dbReference type="RefSeq" id="WP_108686886.1">
    <property type="nucleotide sequence ID" value="NZ_QCYK01000002.1"/>
</dbReference>
<dbReference type="InterPro" id="IPR027267">
    <property type="entry name" value="AH/BAR_dom_sf"/>
</dbReference>